<evidence type="ECO:0000256" key="4">
    <source>
        <dbReference type="ARBA" id="ARBA00022603"/>
    </source>
</evidence>
<dbReference type="GO" id="GO:0009102">
    <property type="term" value="P:biotin biosynthetic process"/>
    <property type="evidence" value="ECO:0007669"/>
    <property type="project" value="UniProtKB-UniRule"/>
</dbReference>
<evidence type="ECO:0000256" key="2">
    <source>
        <dbReference type="ARBA" id="ARBA00004746"/>
    </source>
</evidence>
<comment type="function">
    <text evidence="8">Converts the free carboxyl group of a malonyl-thioester to its methyl ester by transfer of a methyl group from S-adenosyl-L-methionine (SAM). It allows to synthesize pimeloyl-ACP via the fatty acid synthetic pathway.</text>
</comment>
<dbReference type="InterPro" id="IPR011814">
    <property type="entry name" value="BioC"/>
</dbReference>
<dbReference type="InterPro" id="IPR029063">
    <property type="entry name" value="SAM-dependent_MTases_sf"/>
</dbReference>
<protein>
    <recommendedName>
        <fullName evidence="3 8">Malonyl-[acyl-carrier protein] O-methyltransferase</fullName>
        <shortName evidence="8">Malonyl-ACP O-methyltransferase</shortName>
        <ecNumber evidence="3 8">2.1.1.197</ecNumber>
    </recommendedName>
    <alternativeName>
        <fullName evidence="8">Biotin synthesis protein BioC</fullName>
    </alternativeName>
</protein>
<dbReference type="CDD" id="cd02440">
    <property type="entry name" value="AdoMet_MTases"/>
    <property type="match status" value="1"/>
</dbReference>
<keyword evidence="6 8" id="KW-0949">S-adenosyl-L-methionine</keyword>
<dbReference type="InterPro" id="IPR050602">
    <property type="entry name" value="Malonyl-ACP_OMT"/>
</dbReference>
<keyword evidence="5 8" id="KW-0808">Transferase</keyword>
<dbReference type="NCBIfam" id="TIGR02072">
    <property type="entry name" value="BioC"/>
    <property type="match status" value="1"/>
</dbReference>
<comment type="similarity">
    <text evidence="8">Belongs to the methyltransferase superfamily.</text>
</comment>
<dbReference type="GO" id="GO:0102130">
    <property type="term" value="F:malonyl-CoA methyltransferase activity"/>
    <property type="evidence" value="ECO:0007669"/>
    <property type="project" value="UniProtKB-EC"/>
</dbReference>
<dbReference type="RefSeq" id="WP_081153311.1">
    <property type="nucleotide sequence ID" value="NZ_CP020465.1"/>
</dbReference>
<comment type="catalytic activity">
    <reaction evidence="1 8">
        <text>malonyl-[ACP] + S-adenosyl-L-methionine = malonyl-[ACP] methyl ester + S-adenosyl-L-homocysteine</text>
        <dbReference type="Rhea" id="RHEA:17105"/>
        <dbReference type="Rhea" id="RHEA-COMP:9623"/>
        <dbReference type="Rhea" id="RHEA-COMP:9954"/>
        <dbReference type="ChEBI" id="CHEBI:57856"/>
        <dbReference type="ChEBI" id="CHEBI:59789"/>
        <dbReference type="ChEBI" id="CHEBI:78449"/>
        <dbReference type="ChEBI" id="CHEBI:78845"/>
        <dbReference type="EC" id="2.1.1.197"/>
    </reaction>
</comment>
<gene>
    <name evidence="8 10" type="primary">bioC</name>
    <name evidence="10" type="ORF">B5D82_17375</name>
</gene>
<evidence type="ECO:0000259" key="9">
    <source>
        <dbReference type="Pfam" id="PF08241"/>
    </source>
</evidence>
<keyword evidence="7 8" id="KW-0093">Biotin biosynthesis</keyword>
<dbReference type="GO" id="GO:0008757">
    <property type="term" value="F:S-adenosylmethionine-dependent methyltransferase activity"/>
    <property type="evidence" value="ECO:0007669"/>
    <property type="project" value="InterPro"/>
</dbReference>
<dbReference type="AlphaFoldDB" id="A0A222GBW4"/>
<dbReference type="PANTHER" id="PTHR13090:SF1">
    <property type="entry name" value="ARGININE-HYDROXYLASE NDUFAF5, MITOCHONDRIAL"/>
    <property type="match status" value="1"/>
</dbReference>
<accession>A0A222GBW4</accession>
<dbReference type="UniPathway" id="UPA00078"/>
<dbReference type="EMBL" id="CP020465">
    <property type="protein sequence ID" value="ASP49385.1"/>
    <property type="molecule type" value="Genomic_DNA"/>
</dbReference>
<dbReference type="HAMAP" id="MF_00835">
    <property type="entry name" value="BioC"/>
    <property type="match status" value="1"/>
</dbReference>
<reference evidence="10 11" key="1">
    <citation type="submission" date="2017-08" db="EMBL/GenBank/DDBJ databases">
        <title>Complete genome of Colwellia sp. NB097-1, a psychrophile bacterium ioslated from Bering Sea.</title>
        <authorList>
            <person name="Chen X."/>
        </authorList>
    </citation>
    <scope>NUCLEOTIDE SEQUENCE [LARGE SCALE GENOMIC DNA]</scope>
    <source>
        <strain evidence="10 11">NB097-1</strain>
    </source>
</reference>
<feature type="domain" description="Methyltransferase type 11" evidence="9">
    <location>
        <begin position="48"/>
        <end position="140"/>
    </location>
</feature>
<name>A0A222GBW4_9GAMM</name>
<dbReference type="InterPro" id="IPR013216">
    <property type="entry name" value="Methyltransf_11"/>
</dbReference>
<dbReference type="Proteomes" id="UP000202259">
    <property type="component" value="Chromosome"/>
</dbReference>
<evidence type="ECO:0000256" key="1">
    <source>
        <dbReference type="ARBA" id="ARBA00000852"/>
    </source>
</evidence>
<dbReference type="PANTHER" id="PTHR13090">
    <property type="entry name" value="ARGININE-HYDROXYLASE NDUFAF5, MITOCHONDRIAL"/>
    <property type="match status" value="1"/>
</dbReference>
<proteinExistence type="inferred from homology"/>
<dbReference type="KEGG" id="cber:B5D82_17375"/>
<dbReference type="SUPFAM" id="SSF53335">
    <property type="entry name" value="S-adenosyl-L-methionine-dependent methyltransferases"/>
    <property type="match status" value="1"/>
</dbReference>
<evidence type="ECO:0000256" key="3">
    <source>
        <dbReference type="ARBA" id="ARBA00012327"/>
    </source>
</evidence>
<dbReference type="Pfam" id="PF08241">
    <property type="entry name" value="Methyltransf_11"/>
    <property type="match status" value="1"/>
</dbReference>
<dbReference type="OrthoDB" id="9760689at2"/>
<sequence length="261" mass="29710">MSVKTNRFKIARSFGSASTSYDISARLQRYCGKHLMPWLPNRNDLTALDLGAGTGFFTELLASRYQYVIGLDISKKMLNFSKENRNQSIHWLEADAYKIPLQDNSIDLVYSNLMIQWCDPLDLVLNEVMRVLKPGGLFVFSTLIDGTLFELKSAWAQVDNDQHVIDFKKESDIRPLFDGTDRKLLNAKQQDIVLEYENVLHLAHELKSLGANHVPKKQAKGLAGKDKWQKMTKSYQDFIEPSGIYPATYKAFSGLVVKLNN</sequence>
<evidence type="ECO:0000256" key="7">
    <source>
        <dbReference type="ARBA" id="ARBA00022756"/>
    </source>
</evidence>
<evidence type="ECO:0000313" key="10">
    <source>
        <dbReference type="EMBL" id="ASP49385.1"/>
    </source>
</evidence>
<dbReference type="GO" id="GO:0010340">
    <property type="term" value="F:carboxyl-O-methyltransferase activity"/>
    <property type="evidence" value="ECO:0007669"/>
    <property type="project" value="UniProtKB-UniRule"/>
</dbReference>
<comment type="pathway">
    <text evidence="2 8">Cofactor biosynthesis; biotin biosynthesis.</text>
</comment>
<evidence type="ECO:0000256" key="8">
    <source>
        <dbReference type="HAMAP-Rule" id="MF_00835"/>
    </source>
</evidence>
<keyword evidence="4 8" id="KW-0489">Methyltransferase</keyword>
<evidence type="ECO:0000313" key="11">
    <source>
        <dbReference type="Proteomes" id="UP000202259"/>
    </source>
</evidence>
<evidence type="ECO:0000256" key="6">
    <source>
        <dbReference type="ARBA" id="ARBA00022691"/>
    </source>
</evidence>
<keyword evidence="11" id="KW-1185">Reference proteome</keyword>
<organism evidence="10 11">
    <name type="scientific">Cognaticolwellia beringensis</name>
    <dbReference type="NCBI Taxonomy" id="1967665"/>
    <lineage>
        <taxon>Bacteria</taxon>
        <taxon>Pseudomonadati</taxon>
        <taxon>Pseudomonadota</taxon>
        <taxon>Gammaproteobacteria</taxon>
        <taxon>Alteromonadales</taxon>
        <taxon>Colwelliaceae</taxon>
        <taxon>Cognaticolwellia</taxon>
    </lineage>
</organism>
<evidence type="ECO:0000256" key="5">
    <source>
        <dbReference type="ARBA" id="ARBA00022679"/>
    </source>
</evidence>
<dbReference type="GO" id="GO:0032259">
    <property type="term" value="P:methylation"/>
    <property type="evidence" value="ECO:0007669"/>
    <property type="project" value="UniProtKB-KW"/>
</dbReference>
<dbReference type="EC" id="2.1.1.197" evidence="3 8"/>
<dbReference type="Gene3D" id="3.40.50.150">
    <property type="entry name" value="Vaccinia Virus protein VP39"/>
    <property type="match status" value="1"/>
</dbReference>